<accession>T1AKY7</accession>
<reference evidence="2" key="2">
    <citation type="journal article" date="2014" name="ISME J.">
        <title>Microbial stratification in low pH oxic and suboxic macroscopic growths along an acid mine drainage.</title>
        <authorList>
            <person name="Mendez-Garcia C."/>
            <person name="Mesa V."/>
            <person name="Sprenger R.R."/>
            <person name="Richter M."/>
            <person name="Diez M.S."/>
            <person name="Solano J."/>
            <person name="Bargiela R."/>
            <person name="Golyshina O.V."/>
            <person name="Manteca A."/>
            <person name="Ramos J.L."/>
            <person name="Gallego J.R."/>
            <person name="Llorente I."/>
            <person name="Martins Dos Santos V.A."/>
            <person name="Jensen O.N."/>
            <person name="Pelaez A.I."/>
            <person name="Sanchez J."/>
            <person name="Ferrer M."/>
        </authorList>
    </citation>
    <scope>NUCLEOTIDE SEQUENCE</scope>
</reference>
<dbReference type="InterPro" id="IPR050553">
    <property type="entry name" value="Thioredoxin_ResA/DsbE_sf"/>
</dbReference>
<protein>
    <submittedName>
        <fullName evidence="2">Thioredoxin family protein</fullName>
    </submittedName>
</protein>
<sequence length="156" mass="18023">MQVSRKRLGWAALALGCTLGLSGASAPAGMRAILRALHGRVVYVDFWASWCVPCRESFPWMKALEHTYGRQGLSIVAVDLNHNRKNAERFLRVFRPDFTVIFDPSGRLAQRYRIIGMPTSFLIDRRGKIRFTHTGFFLRRRDQYEQQVRELLAQKP</sequence>
<dbReference type="PANTHER" id="PTHR42852">
    <property type="entry name" value="THIOL:DISULFIDE INTERCHANGE PROTEIN DSBE"/>
    <property type="match status" value="1"/>
</dbReference>
<dbReference type="InterPro" id="IPR036249">
    <property type="entry name" value="Thioredoxin-like_sf"/>
</dbReference>
<reference evidence="2" key="1">
    <citation type="submission" date="2013-08" db="EMBL/GenBank/DDBJ databases">
        <authorList>
            <person name="Mendez C."/>
            <person name="Richter M."/>
            <person name="Ferrer M."/>
            <person name="Sanchez J."/>
        </authorList>
    </citation>
    <scope>NUCLEOTIDE SEQUENCE</scope>
</reference>
<comment type="caution">
    <text evidence="2">The sequence shown here is derived from an EMBL/GenBank/DDBJ whole genome shotgun (WGS) entry which is preliminary data.</text>
</comment>
<dbReference type="Pfam" id="PF08534">
    <property type="entry name" value="Redoxin"/>
    <property type="match status" value="1"/>
</dbReference>
<evidence type="ECO:0000313" key="2">
    <source>
        <dbReference type="EMBL" id="EQD61261.1"/>
    </source>
</evidence>
<dbReference type="GO" id="GO:0016491">
    <property type="term" value="F:oxidoreductase activity"/>
    <property type="evidence" value="ECO:0007669"/>
    <property type="project" value="InterPro"/>
</dbReference>
<gene>
    <name evidence="2" type="ORF">B1A_09771</name>
</gene>
<name>T1AKY7_9ZZZZ</name>
<dbReference type="CDD" id="cd02966">
    <property type="entry name" value="TlpA_like_family"/>
    <property type="match status" value="1"/>
</dbReference>
<proteinExistence type="predicted"/>
<dbReference type="SUPFAM" id="SSF52833">
    <property type="entry name" value="Thioredoxin-like"/>
    <property type="match status" value="1"/>
</dbReference>
<dbReference type="EMBL" id="AUZX01006962">
    <property type="protein sequence ID" value="EQD61261.1"/>
    <property type="molecule type" value="Genomic_DNA"/>
</dbReference>
<dbReference type="Gene3D" id="3.40.30.10">
    <property type="entry name" value="Glutaredoxin"/>
    <property type="match status" value="1"/>
</dbReference>
<organism evidence="2">
    <name type="scientific">mine drainage metagenome</name>
    <dbReference type="NCBI Taxonomy" id="410659"/>
    <lineage>
        <taxon>unclassified sequences</taxon>
        <taxon>metagenomes</taxon>
        <taxon>ecological metagenomes</taxon>
    </lineage>
</organism>
<dbReference type="InterPro" id="IPR013740">
    <property type="entry name" value="Redoxin"/>
</dbReference>
<dbReference type="PANTHER" id="PTHR42852:SF18">
    <property type="entry name" value="CHROMOSOME UNDETERMINED SCAFFOLD_47, WHOLE GENOME SHOTGUN SEQUENCE"/>
    <property type="match status" value="1"/>
</dbReference>
<dbReference type="InterPro" id="IPR013766">
    <property type="entry name" value="Thioredoxin_domain"/>
</dbReference>
<evidence type="ECO:0000259" key="1">
    <source>
        <dbReference type="PROSITE" id="PS51352"/>
    </source>
</evidence>
<dbReference type="AlphaFoldDB" id="T1AKY7"/>
<feature type="domain" description="Thioredoxin" evidence="1">
    <location>
        <begin position="20"/>
        <end position="153"/>
    </location>
</feature>
<dbReference type="PROSITE" id="PS51352">
    <property type="entry name" value="THIOREDOXIN_2"/>
    <property type="match status" value="1"/>
</dbReference>